<dbReference type="RefSeq" id="WP_088154549.1">
    <property type="nucleotide sequence ID" value="NZ_NHON01000067.1"/>
</dbReference>
<feature type="compositionally biased region" description="Pro residues" evidence="1">
    <location>
        <begin position="207"/>
        <end position="217"/>
    </location>
</feature>
<keyword evidence="3" id="KW-1185">Reference proteome</keyword>
<dbReference type="AlphaFoldDB" id="A0A211ZFT1"/>
<name>A0A211ZFT1_9PROT</name>
<evidence type="ECO:0000313" key="3">
    <source>
        <dbReference type="Proteomes" id="UP000196655"/>
    </source>
</evidence>
<gene>
    <name evidence="2" type="ORF">BWR60_26265</name>
</gene>
<comment type="caution">
    <text evidence="2">The sequence shown here is derived from an EMBL/GenBank/DDBJ whole genome shotgun (WGS) entry which is preliminary data.</text>
</comment>
<evidence type="ECO:0000313" key="2">
    <source>
        <dbReference type="EMBL" id="OWJ64139.1"/>
    </source>
</evidence>
<sequence>MDEAQTPSGETRPRDTDLHWTEWALDRLREVVDLDIRTMRATVREHEQILRGAEMPDYPLMQSRLSRSVRLSIAMTERIRRDYYLRMQARIASGEQERRRAKREQAVEIAVKAIARSAEPEDAERVRLLVRERLVEDEVLDVRLDLLSPEEFVREVSRKIGFPPDPSWLPPGWADEAVTVEVVAETAEPEPAEDRPRPLDDSAAGLPLPPPSKPDSS</sequence>
<organism evidence="2 3">
    <name type="scientific">Inquilinus limosus</name>
    <dbReference type="NCBI Taxonomy" id="171674"/>
    <lineage>
        <taxon>Bacteria</taxon>
        <taxon>Pseudomonadati</taxon>
        <taxon>Pseudomonadota</taxon>
        <taxon>Alphaproteobacteria</taxon>
        <taxon>Rhodospirillales</taxon>
        <taxon>Rhodospirillaceae</taxon>
        <taxon>Inquilinus</taxon>
    </lineage>
</organism>
<accession>A0A211ZFT1</accession>
<reference evidence="3" key="1">
    <citation type="submission" date="2017-05" db="EMBL/GenBank/DDBJ databases">
        <authorList>
            <person name="Macchi M."/>
            <person name="Festa S."/>
            <person name="Coppotelli B.M."/>
            <person name="Morelli I.S."/>
        </authorList>
    </citation>
    <scope>NUCLEOTIDE SEQUENCE [LARGE SCALE GENOMIC DNA]</scope>
    <source>
        <strain evidence="3">I</strain>
    </source>
</reference>
<dbReference type="EMBL" id="NHON01000067">
    <property type="protein sequence ID" value="OWJ64139.1"/>
    <property type="molecule type" value="Genomic_DNA"/>
</dbReference>
<dbReference type="Proteomes" id="UP000196655">
    <property type="component" value="Unassembled WGS sequence"/>
</dbReference>
<proteinExistence type="predicted"/>
<evidence type="ECO:0000256" key="1">
    <source>
        <dbReference type="SAM" id="MobiDB-lite"/>
    </source>
</evidence>
<feature type="region of interest" description="Disordered" evidence="1">
    <location>
        <begin position="184"/>
        <end position="217"/>
    </location>
</feature>
<protein>
    <submittedName>
        <fullName evidence="2">Uncharacterized protein</fullName>
    </submittedName>
</protein>